<dbReference type="SUPFAM" id="SSF57850">
    <property type="entry name" value="RING/U-box"/>
    <property type="match status" value="1"/>
</dbReference>
<dbReference type="InterPro" id="IPR055194">
    <property type="entry name" value="UBR1-like_WH"/>
</dbReference>
<dbReference type="OrthoDB" id="26387at2759"/>
<dbReference type="PANTHER" id="PTHR21497:SF26">
    <property type="entry name" value="E3 UBIQUITIN-PROTEIN LIGASE UBR1"/>
    <property type="match status" value="1"/>
</dbReference>
<dbReference type="GO" id="GO:0071596">
    <property type="term" value="P:ubiquitin-dependent protein catabolic process via the N-end rule pathway"/>
    <property type="evidence" value="ECO:0007669"/>
    <property type="project" value="UniProtKB-UniRule"/>
</dbReference>
<dbReference type="InterPro" id="IPR044046">
    <property type="entry name" value="E3_ligase_UBR-like_C"/>
</dbReference>
<dbReference type="Proteomes" id="UP000774326">
    <property type="component" value="Unassembled WGS sequence"/>
</dbReference>
<feature type="compositionally biased region" description="Acidic residues" evidence="11">
    <location>
        <begin position="1763"/>
        <end position="1779"/>
    </location>
</feature>
<reference evidence="13" key="1">
    <citation type="journal article" date="2021" name="Open Biol.">
        <title>Shared evolutionary footprints suggest mitochondrial oxidative damage underlies multiple complex I losses in fungi.</title>
        <authorList>
            <person name="Schikora-Tamarit M.A."/>
            <person name="Marcet-Houben M."/>
            <person name="Nosek J."/>
            <person name="Gabaldon T."/>
        </authorList>
    </citation>
    <scope>NUCLEOTIDE SEQUENCE</scope>
    <source>
        <strain evidence="13">CBS2887</strain>
    </source>
</reference>
<keyword evidence="5 10" id="KW-0863">Zinc-finger</keyword>
<comment type="pathway">
    <text evidence="2 10">Protein modification; protein ubiquitination.</text>
</comment>
<comment type="catalytic activity">
    <reaction evidence="1 10">
        <text>S-ubiquitinyl-[E2 ubiquitin-conjugating enzyme]-L-cysteine + [acceptor protein]-L-lysine = [E2 ubiquitin-conjugating enzyme]-L-cysteine + N(6)-ubiquitinyl-[acceptor protein]-L-lysine.</text>
        <dbReference type="EC" id="2.3.2.27"/>
    </reaction>
</comment>
<dbReference type="GO" id="GO:0000151">
    <property type="term" value="C:ubiquitin ligase complex"/>
    <property type="evidence" value="ECO:0007669"/>
    <property type="project" value="TreeGrafter"/>
</dbReference>
<dbReference type="InterPro" id="IPR039164">
    <property type="entry name" value="UBR1-like"/>
</dbReference>
<feature type="region of interest" description="Disordered" evidence="11">
    <location>
        <begin position="2062"/>
        <end position="2093"/>
    </location>
</feature>
<accession>A0A9P8Q852</accession>
<dbReference type="Pfam" id="PF18995">
    <property type="entry name" value="PRT6_C"/>
    <property type="match status" value="1"/>
</dbReference>
<protein>
    <recommendedName>
        <fullName evidence="10">E3 ubiquitin-protein ligase</fullName>
        <ecNumber evidence="10">2.3.2.27</ecNumber>
    </recommendedName>
</protein>
<keyword evidence="6 10" id="KW-0833">Ubl conjugation pathway</keyword>
<keyword evidence="14" id="KW-1185">Reference proteome</keyword>
<feature type="compositionally biased region" description="Basic and acidic residues" evidence="11">
    <location>
        <begin position="1955"/>
        <end position="1987"/>
    </location>
</feature>
<dbReference type="Pfam" id="PF22960">
    <property type="entry name" value="WHD_UBR1"/>
    <property type="match status" value="1"/>
</dbReference>
<feature type="region of interest" description="Disordered" evidence="11">
    <location>
        <begin position="1856"/>
        <end position="1881"/>
    </location>
</feature>
<feature type="compositionally biased region" description="Acidic residues" evidence="11">
    <location>
        <begin position="2073"/>
        <end position="2093"/>
    </location>
</feature>
<comment type="function">
    <text evidence="10">Ubiquitin ligase protein which is a component of the N-end rule pathway. Recognizes and binds to proteins bearing specific N-terminal residues that are destabilizing according to the N-end rule, leading to their ubiquitination and subsequent degradation.</text>
</comment>
<feature type="region of interest" description="Disordered" evidence="11">
    <location>
        <begin position="1760"/>
        <end position="1779"/>
    </location>
</feature>
<sequence length="2093" mass="240093">MSSLRGDPNLIRALQLLATKVTRTNNKVIADHLFQVLYFAITKDGKYLSDLFPDHDPYKFPSSLEDCIELENSFFRSKKEVHCHTGRNCGRKFKKGEPIYRCVECEFDNTCVLCVHCFNKDDHVGHQISTSICYDGNSGICDCGDPEAWTSELHCKAANTNTSANNGSSIEDTEGVSLPDDFKEVISQVYKCCLDFLITTFANQNQTNRTIQEKFLRYSRENLDAELLLDLKQEIEFNTEIVTSHSEKSPSDSRYVLTFWNDEYHNFQQAQEAIIHAAYVTGEQALTESNRIDKEGRSPLKVSDRLENLVGGLKSAFKDKFTATLTTERIFNTEEVTKYIIDWLLDSINHPNQEFQKISRRALCEAFCSECELPNIPYWSGETKIFHGYTGLLERNKLPGLKVNPTRLQFLTFFDLRFWKAMRTKLNELIVAVLVSDLEYKFIASDQMSRIYDLLLRNLWKIDREPFLTVMDHISIQFYTCPRDSTDIVQRKLHIIFPAVLEFFDSLSHTVNNKQKLVIPKRILDPTRAIKMTMRRIMQDLGYFFEKSTTMVPLFENKQVFQYFTEIIQRFDDFWTVSRKLGDHVTNENMDYLEHFETALHFFDILLAATKVDSLKTLDSSYIEESLIDLANSIHQSLTIKYKSFKDTMMIDYKVSSQDPSFIFLSNHLLTRILNLLIDSTASYKALTSKFDLLPLADRALRSVVLSKQIESNFWIRNGSVIFHQESIYRDLKSFSSRMSLLDINLIQIAMLTLNPADFFLNILDRFELLDWFQQSVDLDHTVYEDKITSMVQGVLSHLYVLLTERSNFAKYESEEKRSQHQLKTALIYTLYDGNKAFDAIEASLDSKLVEEKFFDEVLEEVAIFNPPKGLQDDGSFQLKEEYFNKIDPMNLHASHKDLQDVLPVLSKKLATASGKSPEEVIVEPRVTKLEHFKELGEFTRTSHFAKFIVKLLDHAIEKKEESYVPVVLHLLHAVLKDADLAYGKSYVVQTLYNVPLCEALFSVITFSDFSKETIVKADHLLELLILKNPNEVMDSLKSCFGEDSVGTFKQKKKTSGVDFDETEAERKRRLAKERQKKILDKMKKSSKTFIENYDQLHKEEAESDLVSANDETENTDTTNECILCRCPEEANKMLCIPVKVSRSNVFRDLPHNNPDFVERAFHEWEHESMNSHSHEEYIGIPYPLSVRDFDASTNNFGHSINFESNQVVSSCNHGIHFLCLQKHMKDNQIGTYSFPCPLCKTVHDEYVVSLLKTGNLTLDDLSPDELFVVPQYPGANDEDAMFPVEGHTADVMGGYLLFKTTKMFGFRGTQEMDSLIHENFGEHYTDQIKFYKKIRHWTMIIGNTISQTEISSRINGNSAYLNVLDQIPHQTMKMFRNIVPYYLLVQCERSSPSTMYLKDINRLLVKGSFINAFCMLYFFSADGFLETAETLIKTFVERYLRTFLKGTDQLGEYNVDSKDVIQSDNLEMYREIFNKTDANSPKTSPEVFDRFKHDDEFASKIVTMIEKIMVVNLRQLSIFAKIFVPDLEIKPEGTSDQAGTSLSIIETLLSSMNLPSYNEIVPSALSVLYLYASAKDITFDSTVPYPGVVKLVDLPQELNYFLTNAASNDGEEEGVRFPTTTKSLQQTNIRNRVDFSICLVCGHKIFKKTGQRELTQHIKEYSCSSENNGIFLTPSNNTISLITIMKGRAYIQKMNAPYLNTRGQSGPKAIKKGQIAKLNLTRYKHLNELWLGNGVTPLISRSIKHDRVMDNLLNMQGLDNAMDGDNEDDEDEDEDDEGGVFGFGPRIEAANANLNINIDQNGRIAVDNIPELQAFRRLVEGFGTEPGPGFPVLGGGTANVGDRLLEMLRAAGLQMGPMGPGGVNNDQGEHFSEDENEDFSDEYDNELDYDEAMERGRPTDGAHEEHDDELGRDARAFFAQLDNRLNALEDDDEEDEDFQYHDAEDFEEDDFPSEEEHRLDDYDSDSGDEHHPQHNAEELPIHHINESDWDSIDDDEETDGTGSENESDDDVVQENGEEDDDIHYGQNPTHRNLLQYLAQRNPNNYQFDPRNPAEFFERIQQERMAEERENEGYDDEESNDGDWVDDSDVSID</sequence>
<gene>
    <name evidence="13" type="ORF">WICPIJ_004413</name>
</gene>
<feature type="zinc finger region" description="UBR-type" evidence="9">
    <location>
        <begin position="87"/>
        <end position="160"/>
    </location>
</feature>
<feature type="compositionally biased region" description="Basic and acidic residues" evidence="11">
    <location>
        <begin position="2062"/>
        <end position="2072"/>
    </location>
</feature>
<dbReference type="Pfam" id="PF02207">
    <property type="entry name" value="zf-UBR"/>
    <property type="match status" value="1"/>
</dbReference>
<comment type="caution">
    <text evidence="13">The sequence shown here is derived from an EMBL/GenBank/DDBJ whole genome shotgun (WGS) entry which is preliminary data.</text>
</comment>
<evidence type="ECO:0000256" key="10">
    <source>
        <dbReference type="RuleBase" id="RU366018"/>
    </source>
</evidence>
<evidence type="ECO:0000256" key="1">
    <source>
        <dbReference type="ARBA" id="ARBA00000900"/>
    </source>
</evidence>
<reference evidence="13" key="2">
    <citation type="submission" date="2021-01" db="EMBL/GenBank/DDBJ databases">
        <authorList>
            <person name="Schikora-Tamarit M.A."/>
        </authorList>
    </citation>
    <scope>NUCLEOTIDE SEQUENCE</scope>
    <source>
        <strain evidence="13">CBS2887</strain>
    </source>
</reference>
<keyword evidence="4 10" id="KW-0479">Metal-binding</keyword>
<dbReference type="CDD" id="cd19672">
    <property type="entry name" value="UBR-box_UBR1_like"/>
    <property type="match status" value="1"/>
</dbReference>
<feature type="compositionally biased region" description="Acidic residues" evidence="11">
    <location>
        <begin position="1945"/>
        <end position="1954"/>
    </location>
</feature>
<feature type="region of interest" description="Disordered" evidence="11">
    <location>
        <begin position="1944"/>
        <end position="2030"/>
    </location>
</feature>
<dbReference type="PANTHER" id="PTHR21497">
    <property type="entry name" value="UBIQUITIN LIGASE E3 ALPHA-RELATED"/>
    <property type="match status" value="1"/>
</dbReference>
<evidence type="ECO:0000256" key="5">
    <source>
        <dbReference type="ARBA" id="ARBA00022771"/>
    </source>
</evidence>
<dbReference type="SMART" id="SM00396">
    <property type="entry name" value="ZnF_UBR1"/>
    <property type="match status" value="1"/>
</dbReference>
<feature type="domain" description="UBR-type" evidence="12">
    <location>
        <begin position="87"/>
        <end position="160"/>
    </location>
</feature>
<proteinExistence type="inferred from homology"/>
<evidence type="ECO:0000256" key="7">
    <source>
        <dbReference type="ARBA" id="ARBA00022833"/>
    </source>
</evidence>
<evidence type="ECO:0000256" key="11">
    <source>
        <dbReference type="SAM" id="MobiDB-lite"/>
    </source>
</evidence>
<evidence type="ECO:0000256" key="8">
    <source>
        <dbReference type="ARBA" id="ARBA00046341"/>
    </source>
</evidence>
<organism evidence="13 14">
    <name type="scientific">Wickerhamomyces pijperi</name>
    <name type="common">Yeast</name>
    <name type="synonym">Pichia pijperi</name>
    <dbReference type="NCBI Taxonomy" id="599730"/>
    <lineage>
        <taxon>Eukaryota</taxon>
        <taxon>Fungi</taxon>
        <taxon>Dikarya</taxon>
        <taxon>Ascomycota</taxon>
        <taxon>Saccharomycotina</taxon>
        <taxon>Saccharomycetes</taxon>
        <taxon>Phaffomycetales</taxon>
        <taxon>Wickerhamomycetaceae</taxon>
        <taxon>Wickerhamomyces</taxon>
    </lineage>
</organism>
<evidence type="ECO:0000256" key="3">
    <source>
        <dbReference type="ARBA" id="ARBA00022679"/>
    </source>
</evidence>
<feature type="compositionally biased region" description="Acidic residues" evidence="11">
    <location>
        <begin position="1988"/>
        <end position="2022"/>
    </location>
</feature>
<dbReference type="GO" id="GO:0016567">
    <property type="term" value="P:protein ubiquitination"/>
    <property type="evidence" value="ECO:0007669"/>
    <property type="project" value="UniProtKB-UniRule"/>
</dbReference>
<dbReference type="EC" id="2.3.2.27" evidence="10"/>
<dbReference type="GO" id="GO:0005737">
    <property type="term" value="C:cytoplasm"/>
    <property type="evidence" value="ECO:0007669"/>
    <property type="project" value="TreeGrafter"/>
</dbReference>
<dbReference type="PROSITE" id="PS51157">
    <property type="entry name" value="ZF_UBR"/>
    <property type="match status" value="1"/>
</dbReference>
<dbReference type="GO" id="GO:0008270">
    <property type="term" value="F:zinc ion binding"/>
    <property type="evidence" value="ECO:0007669"/>
    <property type="project" value="UniProtKB-UniRule"/>
</dbReference>
<evidence type="ECO:0000256" key="4">
    <source>
        <dbReference type="ARBA" id="ARBA00022723"/>
    </source>
</evidence>
<dbReference type="GO" id="GO:0061630">
    <property type="term" value="F:ubiquitin protein ligase activity"/>
    <property type="evidence" value="ECO:0007669"/>
    <property type="project" value="UniProtKB-UniRule"/>
</dbReference>
<evidence type="ECO:0000256" key="9">
    <source>
        <dbReference type="PROSITE-ProRule" id="PRU00508"/>
    </source>
</evidence>
<keyword evidence="3 10" id="KW-0808">Transferase</keyword>
<evidence type="ECO:0000259" key="12">
    <source>
        <dbReference type="PROSITE" id="PS51157"/>
    </source>
</evidence>
<evidence type="ECO:0000313" key="14">
    <source>
        <dbReference type="Proteomes" id="UP000774326"/>
    </source>
</evidence>
<comment type="similarity">
    <text evidence="8 10">Belongs to the E3 ubiquitin-protein ligase UBR1-like family.</text>
</comment>
<dbReference type="FunFam" id="2.10.110.30:FF:000002">
    <property type="entry name" value="Putative e3 ubiquitin-protein ligase ubr3"/>
    <property type="match status" value="1"/>
</dbReference>
<keyword evidence="7 10" id="KW-0862">Zinc</keyword>
<name>A0A9P8Q852_WICPI</name>
<evidence type="ECO:0000256" key="2">
    <source>
        <dbReference type="ARBA" id="ARBA00004906"/>
    </source>
</evidence>
<evidence type="ECO:0000256" key="6">
    <source>
        <dbReference type="ARBA" id="ARBA00022786"/>
    </source>
</evidence>
<dbReference type="InterPro" id="IPR003126">
    <property type="entry name" value="Znf_UBR"/>
</dbReference>
<dbReference type="EMBL" id="JAEUBG010002402">
    <property type="protein sequence ID" value="KAH3684614.1"/>
    <property type="molecule type" value="Genomic_DNA"/>
</dbReference>
<evidence type="ECO:0000313" key="13">
    <source>
        <dbReference type="EMBL" id="KAH3684614.1"/>
    </source>
</evidence>
<dbReference type="Gene3D" id="2.10.110.30">
    <property type="match status" value="1"/>
</dbReference>